<dbReference type="GO" id="GO:0003729">
    <property type="term" value="F:mRNA binding"/>
    <property type="evidence" value="ECO:0007669"/>
    <property type="project" value="TreeGrafter"/>
</dbReference>
<keyword evidence="4 6" id="KW-0694">RNA-binding</keyword>
<dbReference type="PROSITE" id="PS50250">
    <property type="entry name" value="PCI"/>
    <property type="match status" value="1"/>
</dbReference>
<dbReference type="Gene3D" id="4.10.860.10">
    <property type="entry name" value="UVR domain"/>
    <property type="match status" value="1"/>
</dbReference>
<dbReference type="PANTHER" id="PTHR14005:SF0">
    <property type="entry name" value="EUKARYOTIC TRANSLATION INITIATION FACTOR 3 SUBUNIT A"/>
    <property type="match status" value="1"/>
</dbReference>
<dbReference type="Pfam" id="PF22591">
    <property type="entry name" value="eIF3a_PCI_TPR-like"/>
    <property type="match status" value="2"/>
</dbReference>
<dbReference type="GO" id="GO:0016282">
    <property type="term" value="C:eukaryotic 43S preinitiation complex"/>
    <property type="evidence" value="ECO:0007669"/>
    <property type="project" value="UniProtKB-UniRule"/>
</dbReference>
<sequence>MPPNFFQKPETALKRAHELISVGKEMDALETLHDTIKSKRHKQWTKTHEAIMLKHMELCVSLRRPHMAKDALFQYKTLTQQVAIKSLETVIQRFLELAQQKTEEAQKTSIEKVEEIDDLDQADAPENLLLSAVSGDAAQDRMDRTVLSPWLRFLWDSYRNCLDLLRNTAVVCTSLFMLKNLLSTDLCINQMLNLSINKVEQLYHRIARQSFEFCAKYQRRTEFRKLCDNLRLHLTQIQKHQHLAHVVKLTSAESLTLMQDTRLIQLDTAIQMELWQEAYRSAEDVHGMMQLSKDKDERMVKPASYVNYYDKLALVFWKAGNRLFHAAALLQKYIIYKDMKKTFSMEEAMDQATRVLLATLAIPDGADNPSDLTRHLDIEEQHIANMRLLSNLLRLPVAPTRAGILKEITRLNLPDVAVESARTLYRLLECNFAPLRLASQIQAELTRVTELNRAEYNQYVEALKGVTATKIIKQISVIYDTLSIERIQKVIPFYNGDELERFLVDIAKHRYVKARIDHRGRSIHFGAADAALSGFFDLEVSDGFGGEAEQVAVEDIRNHLQSMYNSLRDAVQVLDYEKIKRAATEDLKRHAEIYLYHKDADYERILLRRKKIESYKETSERQKLEKCQQAQAEANRKEEQRRAEEMRRLEQENIEKEKLRRLAEQEEIDRKVRAEKMKKIQATPIYQAIVKDHGEEAFQNMDPDSVLREQRDRLDEQRREQQARLQQQEKKFDHLIRAYHLQEMVARKAISDNFAVKAPQNHDSYEKRRVENAIKDHENAVAVYERMQKVRKDPDAAAFLESVKKARADDFNKKMEEWEKKLRDEKRKRLEERHELRKKERRKEWLQERERELVKAREVAEQTRRDEQDKERRAVREAQRPPKREIVENSEIDSDWRKNAQPAQPRIIPSKPFGERFVEGERYRESGAVTASEADSGPWVRGNVTGSQRQQDVPIRNFERPTVPSRFSNREQARGEADSTTNWRKGQVSQRDRDQSVGKQPLMEKRGEPSGAQLHDVKAVATPSPADAGPWRRGMIVARDQADSSQRTSAAAPASQPWRPSRLRQADGAPVNGAPSGRILEGSGSNEPSIGKWNRSMQRIGDSHGAQSFRGISQHQQRRGAADDDRNWRQK</sequence>
<evidence type="ECO:0000256" key="5">
    <source>
        <dbReference type="ARBA" id="ARBA00022917"/>
    </source>
</evidence>
<dbReference type="InterPro" id="IPR000717">
    <property type="entry name" value="PCI_dom"/>
</dbReference>
<feature type="region of interest" description="Disordered" evidence="7">
    <location>
        <begin position="856"/>
        <end position="1131"/>
    </location>
</feature>
<dbReference type="Pfam" id="PF01399">
    <property type="entry name" value="PCI"/>
    <property type="match status" value="1"/>
</dbReference>
<dbReference type="FunFam" id="4.10.860.10:FF:000001">
    <property type="entry name" value="Eukaryotic translation initiation factor 3 subunit A"/>
    <property type="match status" value="1"/>
</dbReference>
<feature type="compositionally biased region" description="Basic and acidic residues" evidence="7">
    <location>
        <begin position="856"/>
        <end position="887"/>
    </location>
</feature>
<evidence type="ECO:0000256" key="1">
    <source>
        <dbReference type="ARBA" id="ARBA00004496"/>
    </source>
</evidence>
<evidence type="ECO:0000256" key="4">
    <source>
        <dbReference type="ARBA" id="ARBA00022884"/>
    </source>
</evidence>
<dbReference type="SMART" id="SM00088">
    <property type="entry name" value="PINT"/>
    <property type="match status" value="1"/>
</dbReference>
<keyword evidence="2 6" id="KW-0963">Cytoplasm</keyword>
<reference evidence="9" key="1">
    <citation type="submission" date="2016-11" db="UniProtKB">
        <authorList>
            <consortium name="WormBaseParasite"/>
        </authorList>
    </citation>
    <scope>IDENTIFICATION</scope>
    <source>
        <strain evidence="9">pt0022</strain>
    </source>
</reference>
<evidence type="ECO:0000256" key="6">
    <source>
        <dbReference type="HAMAP-Rule" id="MF_03000"/>
    </source>
</evidence>
<accession>A0A1I8EP74</accession>
<evidence type="ECO:0000256" key="7">
    <source>
        <dbReference type="SAM" id="MobiDB-lite"/>
    </source>
</evidence>
<feature type="compositionally biased region" description="Basic and acidic residues" evidence="7">
    <location>
        <begin position="990"/>
        <end position="1008"/>
    </location>
</feature>
<feature type="domain" description="PCI" evidence="8">
    <location>
        <begin position="351"/>
        <end position="530"/>
    </location>
</feature>
<dbReference type="GO" id="GO:0043614">
    <property type="term" value="C:multi-eIF complex"/>
    <property type="evidence" value="ECO:0007669"/>
    <property type="project" value="TreeGrafter"/>
</dbReference>
<dbReference type="WBParaSite" id="maker-PairedContig_3503-snap-gene-0.6-mRNA-1">
    <property type="protein sequence ID" value="maker-PairedContig_3503-snap-gene-0.6-mRNA-1"/>
    <property type="gene ID" value="maker-PairedContig_3503-snap-gene-0.6"/>
</dbReference>
<dbReference type="HAMAP" id="MF_03000">
    <property type="entry name" value="eIF3a"/>
    <property type="match status" value="1"/>
</dbReference>
<keyword evidence="6" id="KW-0175">Coiled coil</keyword>
<comment type="function">
    <text evidence="6">RNA-binding component of the eukaryotic translation initiation factor 3 (eIF-3) complex, which is involved in protein synthesis of a specialized repertoire of mRNAs and, together with other initiation factors, stimulates binding of mRNA and methionyl-tRNAi to the 40S ribosome. The eIF-3 complex specifically targets and initiates translation of a subset of mRNAs involved in cell proliferation.</text>
</comment>
<evidence type="ECO:0000256" key="2">
    <source>
        <dbReference type="ARBA" id="ARBA00022490"/>
    </source>
</evidence>
<feature type="compositionally biased region" description="Polar residues" evidence="7">
    <location>
        <begin position="978"/>
        <end position="989"/>
    </location>
</feature>
<dbReference type="InterPro" id="IPR054711">
    <property type="entry name" value="eIF3a_PCI_TPR-like"/>
</dbReference>
<dbReference type="Gene3D" id="1.25.40.860">
    <property type="match status" value="1"/>
</dbReference>
<evidence type="ECO:0000313" key="9">
    <source>
        <dbReference type="WBParaSite" id="maker-PairedContig_3503-snap-gene-0.6-mRNA-1"/>
    </source>
</evidence>
<evidence type="ECO:0000256" key="3">
    <source>
        <dbReference type="ARBA" id="ARBA00022540"/>
    </source>
</evidence>
<dbReference type="GO" id="GO:0003743">
    <property type="term" value="F:translation initiation factor activity"/>
    <property type="evidence" value="ECO:0007669"/>
    <property type="project" value="UniProtKB-UniRule"/>
</dbReference>
<keyword evidence="5 6" id="KW-0648">Protein biosynthesis</keyword>
<organism evidence="9">
    <name type="scientific">Wuchereria bancrofti</name>
    <dbReference type="NCBI Taxonomy" id="6293"/>
    <lineage>
        <taxon>Eukaryota</taxon>
        <taxon>Metazoa</taxon>
        <taxon>Ecdysozoa</taxon>
        <taxon>Nematoda</taxon>
        <taxon>Chromadorea</taxon>
        <taxon>Rhabditida</taxon>
        <taxon>Spirurina</taxon>
        <taxon>Spiruromorpha</taxon>
        <taxon>Filarioidea</taxon>
        <taxon>Onchocercidae</taxon>
        <taxon>Wuchereria</taxon>
    </lineage>
</organism>
<comment type="similarity">
    <text evidence="6">Belongs to the eIF-3 subunit A family.</text>
</comment>
<name>A0A1I8EP74_WUCBA</name>
<comment type="subunit">
    <text evidence="6">Component of the eukaryotic translation initiation factor 3 (eIF-3) complex.</text>
</comment>
<dbReference type="AlphaFoldDB" id="A0A1I8EP74"/>
<dbReference type="InterPro" id="IPR027512">
    <property type="entry name" value="EIF3A"/>
</dbReference>
<dbReference type="GO" id="GO:0002188">
    <property type="term" value="P:translation reinitiation"/>
    <property type="evidence" value="ECO:0007669"/>
    <property type="project" value="TreeGrafter"/>
</dbReference>
<dbReference type="GO" id="GO:0071541">
    <property type="term" value="C:eukaryotic translation initiation factor 3 complex, eIF3m"/>
    <property type="evidence" value="ECO:0007669"/>
    <property type="project" value="TreeGrafter"/>
</dbReference>
<proteinExistence type="inferred from homology"/>
<keyword evidence="3 6" id="KW-0396">Initiation factor</keyword>
<comment type="subcellular location">
    <subcellularLocation>
        <location evidence="1 6">Cytoplasm</location>
    </subcellularLocation>
</comment>
<dbReference type="GO" id="GO:0001732">
    <property type="term" value="P:formation of cytoplasmic translation initiation complex"/>
    <property type="evidence" value="ECO:0007669"/>
    <property type="project" value="UniProtKB-UniRule"/>
</dbReference>
<dbReference type="GO" id="GO:0071540">
    <property type="term" value="C:eukaryotic translation initiation factor 3 complex, eIF3e"/>
    <property type="evidence" value="ECO:0007669"/>
    <property type="project" value="TreeGrafter"/>
</dbReference>
<dbReference type="GO" id="GO:0033290">
    <property type="term" value="C:eukaryotic 48S preinitiation complex"/>
    <property type="evidence" value="ECO:0007669"/>
    <property type="project" value="UniProtKB-UniRule"/>
</dbReference>
<feature type="compositionally biased region" description="Basic and acidic residues" evidence="7">
    <location>
        <begin position="968"/>
        <end position="977"/>
    </location>
</feature>
<dbReference type="STRING" id="6293.A0A1I8EP74"/>
<feature type="coiled-coil region" evidence="6">
    <location>
        <begin position="620"/>
        <end position="669"/>
    </location>
</feature>
<evidence type="ECO:0000259" key="8">
    <source>
        <dbReference type="PROSITE" id="PS50250"/>
    </source>
</evidence>
<feature type="coiled-coil region" evidence="6">
    <location>
        <begin position="711"/>
        <end position="738"/>
    </location>
</feature>
<feature type="compositionally biased region" description="Basic and acidic residues" evidence="7">
    <location>
        <begin position="913"/>
        <end position="925"/>
    </location>
</feature>
<protein>
    <recommendedName>
        <fullName evidence="6">Eukaryotic translation initiation factor 3 subunit A</fullName>
        <shortName evidence="6">eIF3a</shortName>
    </recommendedName>
    <alternativeName>
        <fullName evidence="6">Eukaryotic translation initiation factor 3 subunit 10</fullName>
    </alternativeName>
</protein>
<feature type="compositionally biased region" description="Basic and acidic residues" evidence="7">
    <location>
        <begin position="1120"/>
        <end position="1131"/>
    </location>
</feature>
<dbReference type="PANTHER" id="PTHR14005">
    <property type="entry name" value="EUKARYOTIC TRANSLATION INITIATION FACTOR 3, THETA SUBUNIT"/>
    <property type="match status" value="1"/>
</dbReference>